<dbReference type="InterPro" id="IPR036291">
    <property type="entry name" value="NAD(P)-bd_dom_sf"/>
</dbReference>
<name>A0A8H3IGE1_9LECA</name>
<evidence type="ECO:0000313" key="3">
    <source>
        <dbReference type="Proteomes" id="UP000664203"/>
    </source>
</evidence>
<reference evidence="2" key="1">
    <citation type="submission" date="2021-03" db="EMBL/GenBank/DDBJ databases">
        <authorList>
            <person name="Tagirdzhanova G."/>
        </authorList>
    </citation>
    <scope>NUCLEOTIDE SEQUENCE</scope>
</reference>
<dbReference type="EMBL" id="CAJPDR010000056">
    <property type="protein sequence ID" value="CAF9912699.1"/>
    <property type="molecule type" value="Genomic_DNA"/>
</dbReference>
<dbReference type="Proteomes" id="UP000664203">
    <property type="component" value="Unassembled WGS sequence"/>
</dbReference>
<comment type="caution">
    <text evidence="2">The sequence shown here is derived from an EMBL/GenBank/DDBJ whole genome shotgun (WGS) entry which is preliminary data.</text>
</comment>
<sequence length="324" mass="36103">MVKATKIRQWNARFTSEHHGGLICVFAGATSGIGASTLERMALMLHAPTFYVLGRSAERLASQRAKLESLNPTCQVVSLEAEVSLLSDVDTVCKQITAAERKVDMLYMSPGLYPLNGPQYTKEGLETCFAISYYSRMRLICNLLPLLRQSPRPRVLSVLNGGREKSMYDEDIGLEQHWATRAVIDHATTMTSLAFEHLAENDQRITFLHAFPGLVRTDIFARLTAPEPSGVAWRVVLASIRGLFALLMLIFGMSAEDSGERQAFHLTSDRYSPGAWRIDSLSDSIYASGVLEEYRERGWPEKVWEHSVRVFDKALAIGSGSMPN</sequence>
<keyword evidence="1" id="KW-0560">Oxidoreductase</keyword>
<dbReference type="InterPro" id="IPR052228">
    <property type="entry name" value="Sec_Metab_Biosynth_Oxidored"/>
</dbReference>
<dbReference type="SUPFAM" id="SSF51735">
    <property type="entry name" value="NAD(P)-binding Rossmann-fold domains"/>
    <property type="match status" value="1"/>
</dbReference>
<evidence type="ECO:0000256" key="1">
    <source>
        <dbReference type="ARBA" id="ARBA00023002"/>
    </source>
</evidence>
<evidence type="ECO:0000313" key="2">
    <source>
        <dbReference type="EMBL" id="CAF9912699.1"/>
    </source>
</evidence>
<dbReference type="InterPro" id="IPR002347">
    <property type="entry name" value="SDR_fam"/>
</dbReference>
<dbReference type="PANTHER" id="PTHR47534">
    <property type="entry name" value="YALI0E05731P"/>
    <property type="match status" value="1"/>
</dbReference>
<protein>
    <submittedName>
        <fullName evidence="2">Uncharacterized protein</fullName>
    </submittedName>
</protein>
<gene>
    <name evidence="2" type="ORF">ALECFALPRED_008252</name>
</gene>
<dbReference type="Gene3D" id="3.40.50.720">
    <property type="entry name" value="NAD(P)-binding Rossmann-like Domain"/>
    <property type="match status" value="1"/>
</dbReference>
<dbReference type="Pfam" id="PF00106">
    <property type="entry name" value="adh_short"/>
    <property type="match status" value="1"/>
</dbReference>
<accession>A0A8H3IGE1</accession>
<organism evidence="2 3">
    <name type="scientific">Alectoria fallacina</name>
    <dbReference type="NCBI Taxonomy" id="1903189"/>
    <lineage>
        <taxon>Eukaryota</taxon>
        <taxon>Fungi</taxon>
        <taxon>Dikarya</taxon>
        <taxon>Ascomycota</taxon>
        <taxon>Pezizomycotina</taxon>
        <taxon>Lecanoromycetes</taxon>
        <taxon>OSLEUM clade</taxon>
        <taxon>Lecanoromycetidae</taxon>
        <taxon>Lecanorales</taxon>
        <taxon>Lecanorineae</taxon>
        <taxon>Parmeliaceae</taxon>
        <taxon>Alectoria</taxon>
    </lineage>
</organism>
<dbReference type="AlphaFoldDB" id="A0A8H3IGE1"/>
<proteinExistence type="predicted"/>
<dbReference type="PANTHER" id="PTHR47534:SF3">
    <property type="entry name" value="ALCOHOL DEHYDROGENASE-LIKE C-TERMINAL DOMAIN-CONTAINING PROTEIN"/>
    <property type="match status" value="1"/>
</dbReference>
<dbReference type="GO" id="GO:0016491">
    <property type="term" value="F:oxidoreductase activity"/>
    <property type="evidence" value="ECO:0007669"/>
    <property type="project" value="UniProtKB-KW"/>
</dbReference>
<keyword evidence="3" id="KW-1185">Reference proteome</keyword>
<dbReference type="OrthoDB" id="2898509at2759"/>